<dbReference type="Gene3D" id="1.20.120.450">
    <property type="entry name" value="dinb family like domain"/>
    <property type="match status" value="1"/>
</dbReference>
<proteinExistence type="predicted"/>
<evidence type="ECO:0000313" key="3">
    <source>
        <dbReference type="Proteomes" id="UP001597231"/>
    </source>
</evidence>
<dbReference type="EMBL" id="JBHTLT010000022">
    <property type="protein sequence ID" value="MFD1204476.1"/>
    <property type="molecule type" value="Genomic_DNA"/>
</dbReference>
<keyword evidence="3" id="KW-1185">Reference proteome</keyword>
<accession>A0ABW3TUM5</accession>
<comment type="caution">
    <text evidence="2">The sequence shown here is derived from an EMBL/GenBank/DDBJ whole genome shotgun (WGS) entry which is preliminary data.</text>
</comment>
<name>A0ABW3TUM5_9BACL</name>
<dbReference type="Pfam" id="PF12867">
    <property type="entry name" value="DinB_2"/>
    <property type="match status" value="1"/>
</dbReference>
<sequence>MEKEQVLSKLNDYIIWMESLKTIPEQIASLPYKEGKWSPNEIVMHMAEWDRFTREERLPDMKEGKELEDVPWGPFNDAAASLARKQTFAETIEYAKKQRQRNIDALKKIDDSQWDESFKIGGHALSIREYFSDFIHHDLHHKEQIESVRPAVENNYSNGI</sequence>
<organism evidence="2 3">
    <name type="scientific">Sporosarcina contaminans</name>
    <dbReference type="NCBI Taxonomy" id="633403"/>
    <lineage>
        <taxon>Bacteria</taxon>
        <taxon>Bacillati</taxon>
        <taxon>Bacillota</taxon>
        <taxon>Bacilli</taxon>
        <taxon>Bacillales</taxon>
        <taxon>Caryophanaceae</taxon>
        <taxon>Sporosarcina</taxon>
    </lineage>
</organism>
<dbReference type="InterPro" id="IPR034660">
    <property type="entry name" value="DinB/YfiT-like"/>
</dbReference>
<dbReference type="SUPFAM" id="SSF109854">
    <property type="entry name" value="DinB/YfiT-like putative metalloenzymes"/>
    <property type="match status" value="1"/>
</dbReference>
<dbReference type="InterPro" id="IPR024775">
    <property type="entry name" value="DinB-like"/>
</dbReference>
<evidence type="ECO:0000259" key="1">
    <source>
        <dbReference type="Pfam" id="PF12867"/>
    </source>
</evidence>
<protein>
    <submittedName>
        <fullName evidence="2">DinB family protein</fullName>
    </submittedName>
</protein>
<feature type="domain" description="DinB-like" evidence="1">
    <location>
        <begin position="20"/>
        <end position="145"/>
    </location>
</feature>
<gene>
    <name evidence="2" type="ORF">ACFQ38_04945</name>
</gene>
<dbReference type="RefSeq" id="WP_381479932.1">
    <property type="nucleotide sequence ID" value="NZ_JBHTLT010000022.1"/>
</dbReference>
<dbReference type="Proteomes" id="UP001597231">
    <property type="component" value="Unassembled WGS sequence"/>
</dbReference>
<evidence type="ECO:0000313" key="2">
    <source>
        <dbReference type="EMBL" id="MFD1204476.1"/>
    </source>
</evidence>
<reference evidence="3" key="1">
    <citation type="journal article" date="2019" name="Int. J. Syst. Evol. Microbiol.">
        <title>The Global Catalogue of Microorganisms (GCM) 10K type strain sequencing project: providing services to taxonomists for standard genome sequencing and annotation.</title>
        <authorList>
            <consortium name="The Broad Institute Genomics Platform"/>
            <consortium name="The Broad Institute Genome Sequencing Center for Infectious Disease"/>
            <person name="Wu L."/>
            <person name="Ma J."/>
        </authorList>
    </citation>
    <scope>NUCLEOTIDE SEQUENCE [LARGE SCALE GENOMIC DNA]</scope>
    <source>
        <strain evidence="3">CCUG 53915</strain>
    </source>
</reference>